<gene>
    <name evidence="1" type="ORF">AXG93_1923s1460</name>
</gene>
<keyword evidence="2" id="KW-1185">Reference proteome</keyword>
<evidence type="ECO:0000313" key="2">
    <source>
        <dbReference type="Proteomes" id="UP000077202"/>
    </source>
</evidence>
<name>A0A176VCL5_MARPO</name>
<protein>
    <submittedName>
        <fullName evidence="1">Uncharacterized protein</fullName>
    </submittedName>
</protein>
<dbReference type="Proteomes" id="UP000077202">
    <property type="component" value="Unassembled WGS sequence"/>
</dbReference>
<dbReference type="EMBL" id="LVLJ01004028">
    <property type="protein sequence ID" value="OAE18590.1"/>
    <property type="molecule type" value="Genomic_DNA"/>
</dbReference>
<proteinExistence type="predicted"/>
<comment type="caution">
    <text evidence="1">The sequence shown here is derived from an EMBL/GenBank/DDBJ whole genome shotgun (WGS) entry which is preliminary data.</text>
</comment>
<reference evidence="1" key="1">
    <citation type="submission" date="2016-03" db="EMBL/GenBank/DDBJ databases">
        <title>Mechanisms controlling the formation of the plant cell surface in tip-growing cells are functionally conserved among land plants.</title>
        <authorList>
            <person name="Honkanen S."/>
            <person name="Jones V.A."/>
            <person name="Morieri G."/>
            <person name="Champion C."/>
            <person name="Hetherington A.J."/>
            <person name="Kelly S."/>
            <person name="Saint-Marcoux D."/>
            <person name="Proust H."/>
            <person name="Prescott H."/>
            <person name="Dolan L."/>
        </authorList>
    </citation>
    <scope>NUCLEOTIDE SEQUENCE [LARGE SCALE GENOMIC DNA]</scope>
    <source>
        <tissue evidence="1">Whole gametophyte</tissue>
    </source>
</reference>
<sequence>MVAHSSRLESTAAYDCHDCAGLGREIPRLFDKRIRMVPGHSSQSRMEANVLYEEEEAGLIDARLLLQYVSIPTLIRFDLRRWQRIPIFRALAFGQFAPSTSCLSLSEPSVIRLHLWEEADLALT</sequence>
<accession>A0A176VCL5</accession>
<dbReference type="AlphaFoldDB" id="A0A176VCL5"/>
<organism evidence="1 2">
    <name type="scientific">Marchantia polymorpha subsp. ruderalis</name>
    <dbReference type="NCBI Taxonomy" id="1480154"/>
    <lineage>
        <taxon>Eukaryota</taxon>
        <taxon>Viridiplantae</taxon>
        <taxon>Streptophyta</taxon>
        <taxon>Embryophyta</taxon>
        <taxon>Marchantiophyta</taxon>
        <taxon>Marchantiopsida</taxon>
        <taxon>Marchantiidae</taxon>
        <taxon>Marchantiales</taxon>
        <taxon>Marchantiaceae</taxon>
        <taxon>Marchantia</taxon>
    </lineage>
</organism>
<evidence type="ECO:0000313" key="1">
    <source>
        <dbReference type="EMBL" id="OAE18590.1"/>
    </source>
</evidence>